<evidence type="ECO:0000256" key="6">
    <source>
        <dbReference type="ARBA" id="ARBA00022840"/>
    </source>
</evidence>
<feature type="domain" description="AAA" evidence="9">
    <location>
        <begin position="58"/>
        <end position="186"/>
    </location>
</feature>
<keyword evidence="4" id="KW-0547">Nucleotide-binding</keyword>
<keyword evidence="3" id="KW-0808">Transferase</keyword>
<evidence type="ECO:0000256" key="5">
    <source>
        <dbReference type="ARBA" id="ARBA00022777"/>
    </source>
</evidence>
<comment type="similarity">
    <text evidence="1">Belongs to the CpsD/CapB family.</text>
</comment>
<evidence type="ECO:0000256" key="7">
    <source>
        <dbReference type="ARBA" id="ARBA00023137"/>
    </source>
</evidence>
<protein>
    <recommendedName>
        <fullName evidence="2">non-specific protein-tyrosine kinase</fullName>
        <ecNumber evidence="2">2.7.10.2</ecNumber>
    </recommendedName>
</protein>
<dbReference type="PANTHER" id="PTHR32309">
    <property type="entry name" value="TYROSINE-PROTEIN KINASE"/>
    <property type="match status" value="1"/>
</dbReference>
<evidence type="ECO:0000256" key="1">
    <source>
        <dbReference type="ARBA" id="ARBA00007316"/>
    </source>
</evidence>
<reference evidence="10 11" key="1">
    <citation type="journal article" date="2013" name="Environ. Microbiol.">
        <title>Chloride and organic osmolytes: a hybrid strategy to cope with elevated salinities by the moderately halophilic, chloride-dependent bacterium Halobacillus halophilus.</title>
        <authorList>
            <person name="Saum S.H."/>
            <person name="Pfeiffer F."/>
            <person name="Palm P."/>
            <person name="Rampp M."/>
            <person name="Schuster S.C."/>
            <person name="Muller V."/>
            <person name="Oesterhelt D."/>
        </authorList>
    </citation>
    <scope>NUCLEOTIDE SEQUENCE [LARGE SCALE GENOMIC DNA]</scope>
    <source>
        <strain evidence="11">ATCC 35676 / DSM 2266 / JCM 20832 / KCTC 3685 / LMG 17431 / NBRC 102448 / NCIMB 2269</strain>
    </source>
</reference>
<dbReference type="NCBIfam" id="TIGR01007">
    <property type="entry name" value="eps_fam"/>
    <property type="match status" value="1"/>
</dbReference>
<dbReference type="eggNOG" id="COG0489">
    <property type="taxonomic scope" value="Bacteria"/>
</dbReference>
<evidence type="ECO:0000256" key="8">
    <source>
        <dbReference type="ARBA" id="ARBA00051245"/>
    </source>
</evidence>
<dbReference type="InterPro" id="IPR050445">
    <property type="entry name" value="Bact_polysacc_biosynth/exp"/>
</dbReference>
<organism evidence="10 11">
    <name type="scientific">Halobacillus halophilus (strain ATCC 35676 / DSM 2266 / JCM 20832 / KCTC 3685 / LMG 17431 / NBRC 102448 / NCIMB 2269)</name>
    <name type="common">Sporosarcina halophila</name>
    <dbReference type="NCBI Taxonomy" id="866895"/>
    <lineage>
        <taxon>Bacteria</taxon>
        <taxon>Bacillati</taxon>
        <taxon>Bacillota</taxon>
        <taxon>Bacilli</taxon>
        <taxon>Bacillales</taxon>
        <taxon>Bacillaceae</taxon>
        <taxon>Halobacillus</taxon>
    </lineage>
</organism>
<evidence type="ECO:0000313" key="10">
    <source>
        <dbReference type="EMBL" id="CCG44324.1"/>
    </source>
</evidence>
<evidence type="ECO:0000313" key="11">
    <source>
        <dbReference type="Proteomes" id="UP000007397"/>
    </source>
</evidence>
<dbReference type="GO" id="GO:0005886">
    <property type="term" value="C:plasma membrane"/>
    <property type="evidence" value="ECO:0007669"/>
    <property type="project" value="TreeGrafter"/>
</dbReference>
<dbReference type="InterPro" id="IPR027417">
    <property type="entry name" value="P-loop_NTPase"/>
</dbReference>
<dbReference type="GO" id="GO:0005524">
    <property type="term" value="F:ATP binding"/>
    <property type="evidence" value="ECO:0007669"/>
    <property type="project" value="UniProtKB-KW"/>
</dbReference>
<evidence type="ECO:0000259" key="9">
    <source>
        <dbReference type="Pfam" id="PF13614"/>
    </source>
</evidence>
<evidence type="ECO:0000256" key="4">
    <source>
        <dbReference type="ARBA" id="ARBA00022741"/>
    </source>
</evidence>
<gene>
    <name evidence="10" type="ordered locus">HBHAL_1963</name>
</gene>
<dbReference type="InterPro" id="IPR005702">
    <property type="entry name" value="Wzc-like_C"/>
</dbReference>
<proteinExistence type="inferred from homology"/>
<dbReference type="AlphaFoldDB" id="I0JJK6"/>
<dbReference type="Gene3D" id="3.40.50.300">
    <property type="entry name" value="P-loop containing nucleotide triphosphate hydrolases"/>
    <property type="match status" value="1"/>
</dbReference>
<dbReference type="HOGENOM" id="CLU_052027_2_1_9"/>
<dbReference type="PANTHER" id="PTHR32309:SF13">
    <property type="entry name" value="FERRIC ENTEROBACTIN TRANSPORT PROTEIN FEPE"/>
    <property type="match status" value="1"/>
</dbReference>
<dbReference type="Proteomes" id="UP000007397">
    <property type="component" value="Chromosome"/>
</dbReference>
<keyword evidence="5 10" id="KW-0418">Kinase</keyword>
<keyword evidence="7" id="KW-0829">Tyrosine-protein kinase</keyword>
<dbReference type="PATRIC" id="fig|866895.3.peg.969"/>
<accession>I0JJK6</accession>
<dbReference type="RefSeq" id="WP_014642228.1">
    <property type="nucleotide sequence ID" value="NC_017668.1"/>
</dbReference>
<keyword evidence="6" id="KW-0067">ATP-binding</keyword>
<evidence type="ECO:0000256" key="2">
    <source>
        <dbReference type="ARBA" id="ARBA00011903"/>
    </source>
</evidence>
<dbReference type="Pfam" id="PF13614">
    <property type="entry name" value="AAA_31"/>
    <property type="match status" value="1"/>
</dbReference>
<sequence>MILSKIRQAKKRRNLITYTNPDSVVSDQFRTIRTNMKFLTDNRNSHNFLLTSPNNQEGTSTTGANLAVSMAFLRDKILLIDANLRSPYQHVIFKTDNEIGLNNIIAGQTTFNQAVFKTGIGNLDLLTSGSSKMNPTEVISDEKMVELLKEVSSTYDIVLVDSPSVLQSTETRVLAHHCDGVVLIINKGKTDLQKAAEAKSVLDLAHADIVGAILNDRK</sequence>
<evidence type="ECO:0000256" key="3">
    <source>
        <dbReference type="ARBA" id="ARBA00022679"/>
    </source>
</evidence>
<keyword evidence="11" id="KW-1185">Reference proteome</keyword>
<dbReference type="GO" id="GO:0004715">
    <property type="term" value="F:non-membrane spanning protein tyrosine kinase activity"/>
    <property type="evidence" value="ECO:0007669"/>
    <property type="project" value="UniProtKB-EC"/>
</dbReference>
<dbReference type="STRING" id="866895.HBHAL_1963"/>
<dbReference type="EC" id="2.7.10.2" evidence="2"/>
<dbReference type="KEGG" id="hhd:HBHAL_1963"/>
<name>I0JJK6_HALH3</name>
<dbReference type="EMBL" id="HE717023">
    <property type="protein sequence ID" value="CCG44324.1"/>
    <property type="molecule type" value="Genomic_DNA"/>
</dbReference>
<dbReference type="SUPFAM" id="SSF52540">
    <property type="entry name" value="P-loop containing nucleoside triphosphate hydrolases"/>
    <property type="match status" value="1"/>
</dbReference>
<dbReference type="CDD" id="cd05387">
    <property type="entry name" value="BY-kinase"/>
    <property type="match status" value="1"/>
</dbReference>
<comment type="catalytic activity">
    <reaction evidence="8">
        <text>L-tyrosyl-[protein] + ATP = O-phospho-L-tyrosyl-[protein] + ADP + H(+)</text>
        <dbReference type="Rhea" id="RHEA:10596"/>
        <dbReference type="Rhea" id="RHEA-COMP:10136"/>
        <dbReference type="Rhea" id="RHEA-COMP:20101"/>
        <dbReference type="ChEBI" id="CHEBI:15378"/>
        <dbReference type="ChEBI" id="CHEBI:30616"/>
        <dbReference type="ChEBI" id="CHEBI:46858"/>
        <dbReference type="ChEBI" id="CHEBI:61978"/>
        <dbReference type="ChEBI" id="CHEBI:456216"/>
        <dbReference type="EC" id="2.7.10.2"/>
    </reaction>
</comment>
<dbReference type="InterPro" id="IPR025669">
    <property type="entry name" value="AAA_dom"/>
</dbReference>